<feature type="domain" description="Methyltransferase" evidence="1">
    <location>
        <begin position="55"/>
        <end position="129"/>
    </location>
</feature>
<proteinExistence type="predicted"/>
<accession>A0A0G0VP86</accession>
<comment type="caution">
    <text evidence="2">The sequence shown here is derived from an EMBL/GenBank/DDBJ whole genome shotgun (WGS) entry which is preliminary data.</text>
</comment>
<protein>
    <submittedName>
        <fullName evidence="2">Methyltransferase</fullName>
    </submittedName>
</protein>
<keyword evidence="2" id="KW-0489">Methyltransferase</keyword>
<organism evidence="2 3">
    <name type="scientific">Candidatus Woesebacteria bacterium GW2011_GWA2_40_7</name>
    <dbReference type="NCBI Taxonomy" id="1618562"/>
    <lineage>
        <taxon>Bacteria</taxon>
        <taxon>Candidatus Woeseibacteriota</taxon>
    </lineage>
</organism>
<name>A0A0G0VP86_9BACT</name>
<dbReference type="CDD" id="cd02440">
    <property type="entry name" value="AdoMet_MTases"/>
    <property type="match status" value="1"/>
</dbReference>
<dbReference type="Proteomes" id="UP000034013">
    <property type="component" value="Unassembled WGS sequence"/>
</dbReference>
<sequence>MGVSCLAMETLNSMSIQVGLGERQTFGQKIYVDSMEKSGPAKVDEISPFVKPGRILDICAGAGAVTAGLTARFPASEFVPIDFSGNMVERLKKRFSGTKNIDVVQADAVDFAYDKSFDTAIFVSALHEVYSGNGFDFSTVVQALHNVANNKNFKKGGRLIIRDGVMPEPETLFVEPLNYFAYNRFLKFINGFSAVKNVDFTFGKFNGNNFAVRNAPSFGEVERNNLLIKIGSQDTNEMLSKYHYAEENLPVELSEKFGIWTLNEYQKVLRMFGLKVVHAVSYLLPYLRDTHYSRDFKVYRLDNSGKLVPAPYPDSTMLLVGEK</sequence>
<reference evidence="2 3" key="1">
    <citation type="journal article" date="2015" name="Nature">
        <title>rRNA introns, odd ribosomes, and small enigmatic genomes across a large radiation of phyla.</title>
        <authorList>
            <person name="Brown C.T."/>
            <person name="Hug L.A."/>
            <person name="Thomas B.C."/>
            <person name="Sharon I."/>
            <person name="Castelle C.J."/>
            <person name="Singh A."/>
            <person name="Wilkins M.J."/>
            <person name="Williams K.H."/>
            <person name="Banfield J.F."/>
        </authorList>
    </citation>
    <scope>NUCLEOTIDE SEQUENCE [LARGE SCALE GENOMIC DNA]</scope>
</reference>
<dbReference type="InterPro" id="IPR041698">
    <property type="entry name" value="Methyltransf_25"/>
</dbReference>
<dbReference type="GO" id="GO:0032259">
    <property type="term" value="P:methylation"/>
    <property type="evidence" value="ECO:0007669"/>
    <property type="project" value="UniProtKB-KW"/>
</dbReference>
<evidence type="ECO:0000259" key="1">
    <source>
        <dbReference type="Pfam" id="PF13649"/>
    </source>
</evidence>
<dbReference type="SUPFAM" id="SSF53335">
    <property type="entry name" value="S-adenosyl-L-methionine-dependent methyltransferases"/>
    <property type="match status" value="1"/>
</dbReference>
<dbReference type="InterPro" id="IPR029063">
    <property type="entry name" value="SAM-dependent_MTases_sf"/>
</dbReference>
<keyword evidence="2" id="KW-0808">Transferase</keyword>
<dbReference type="GO" id="GO:0008168">
    <property type="term" value="F:methyltransferase activity"/>
    <property type="evidence" value="ECO:0007669"/>
    <property type="project" value="UniProtKB-KW"/>
</dbReference>
<dbReference type="EMBL" id="LBZO01000015">
    <property type="protein sequence ID" value="KKR73710.1"/>
    <property type="molecule type" value="Genomic_DNA"/>
</dbReference>
<dbReference type="Gene3D" id="3.40.50.150">
    <property type="entry name" value="Vaccinia Virus protein VP39"/>
    <property type="match status" value="1"/>
</dbReference>
<evidence type="ECO:0000313" key="3">
    <source>
        <dbReference type="Proteomes" id="UP000034013"/>
    </source>
</evidence>
<evidence type="ECO:0000313" key="2">
    <source>
        <dbReference type="EMBL" id="KKR73710.1"/>
    </source>
</evidence>
<gene>
    <name evidence="2" type="ORF">UU16_C0015G0006</name>
</gene>
<dbReference type="Pfam" id="PF13649">
    <property type="entry name" value="Methyltransf_25"/>
    <property type="match status" value="1"/>
</dbReference>
<dbReference type="AlphaFoldDB" id="A0A0G0VP86"/>